<feature type="domain" description="COQ9 C-terminal" evidence="9">
    <location>
        <begin position="39"/>
        <end position="106"/>
    </location>
</feature>
<evidence type="ECO:0000256" key="7">
    <source>
        <dbReference type="ARBA" id="ARBA00023128"/>
    </source>
</evidence>
<dbReference type="Pfam" id="PF08511">
    <property type="entry name" value="COQ9"/>
    <property type="match status" value="1"/>
</dbReference>
<dbReference type="Gene3D" id="1.10.357.10">
    <property type="entry name" value="Tetracycline Repressor, domain 2"/>
    <property type="match status" value="1"/>
</dbReference>
<dbReference type="NCBIfam" id="TIGR02396">
    <property type="entry name" value="diverge_rpsU"/>
    <property type="match status" value="1"/>
</dbReference>
<evidence type="ECO:0000313" key="10">
    <source>
        <dbReference type="EMBL" id="KNC75762.1"/>
    </source>
</evidence>
<evidence type="ECO:0000313" key="11">
    <source>
        <dbReference type="Proteomes" id="UP000054560"/>
    </source>
</evidence>
<dbReference type="OrthoDB" id="619536at2759"/>
<evidence type="ECO:0000259" key="9">
    <source>
        <dbReference type="Pfam" id="PF08511"/>
    </source>
</evidence>
<dbReference type="Proteomes" id="UP000054560">
    <property type="component" value="Unassembled WGS sequence"/>
</dbReference>
<keyword evidence="4 8" id="KW-0831">Ubiquinone biosynthesis</keyword>
<dbReference type="GO" id="GO:0008289">
    <property type="term" value="F:lipid binding"/>
    <property type="evidence" value="ECO:0007669"/>
    <property type="project" value="UniProtKB-UniRule"/>
</dbReference>
<evidence type="ECO:0000256" key="5">
    <source>
        <dbReference type="ARBA" id="ARBA00022946"/>
    </source>
</evidence>
<dbReference type="UniPathway" id="UPA00232"/>
<evidence type="ECO:0000256" key="2">
    <source>
        <dbReference type="ARBA" id="ARBA00004749"/>
    </source>
</evidence>
<dbReference type="EMBL" id="KQ243436">
    <property type="protein sequence ID" value="KNC75762.1"/>
    <property type="molecule type" value="Genomic_DNA"/>
</dbReference>
<gene>
    <name evidence="10" type="ORF">SARC_11720</name>
</gene>
<dbReference type="GO" id="GO:0006744">
    <property type="term" value="P:ubiquinone biosynthetic process"/>
    <property type="evidence" value="ECO:0007669"/>
    <property type="project" value="UniProtKB-UniRule"/>
</dbReference>
<dbReference type="STRING" id="667725.A0A0L0FG57"/>
<dbReference type="RefSeq" id="XP_014149664.1">
    <property type="nucleotide sequence ID" value="XM_014294189.1"/>
</dbReference>
<organism evidence="10 11">
    <name type="scientific">Sphaeroforma arctica JP610</name>
    <dbReference type="NCBI Taxonomy" id="667725"/>
    <lineage>
        <taxon>Eukaryota</taxon>
        <taxon>Ichthyosporea</taxon>
        <taxon>Ichthyophonida</taxon>
        <taxon>Sphaeroforma</taxon>
    </lineage>
</organism>
<accession>A0A0L0FG57</accession>
<comment type="pathway">
    <text evidence="2 8">Cofactor biosynthesis; ubiquinone biosynthesis.</text>
</comment>
<evidence type="ECO:0000256" key="1">
    <source>
        <dbReference type="ARBA" id="ARBA00004173"/>
    </source>
</evidence>
<keyword evidence="6 8" id="KW-0446">Lipid-binding</keyword>
<evidence type="ECO:0000256" key="8">
    <source>
        <dbReference type="RuleBase" id="RU366063"/>
    </source>
</evidence>
<evidence type="ECO:0000256" key="6">
    <source>
        <dbReference type="ARBA" id="ARBA00023121"/>
    </source>
</evidence>
<dbReference type="GO" id="GO:0005743">
    <property type="term" value="C:mitochondrial inner membrane"/>
    <property type="evidence" value="ECO:0007669"/>
    <property type="project" value="TreeGrafter"/>
</dbReference>
<comment type="similarity">
    <text evidence="3 8">Belongs to the COQ9 family.</text>
</comment>
<keyword evidence="5" id="KW-0809">Transit peptide</keyword>
<protein>
    <recommendedName>
        <fullName evidence="8">Ubiquinone biosynthesis protein</fullName>
    </recommendedName>
</protein>
<comment type="subcellular location">
    <subcellularLocation>
        <location evidence="1 8">Mitochondrion</location>
    </subcellularLocation>
</comment>
<evidence type="ECO:0000256" key="4">
    <source>
        <dbReference type="ARBA" id="ARBA00022688"/>
    </source>
</evidence>
<name>A0A0L0FG57_9EUKA</name>
<sequence>MERLKYAMRLRLAMTEPYAHKWPEALVAMKMSPHYIQSLLGALHTDINEISYYAGNDATNFDWYTGRTALSTVYTATEMFMTQDRSPHFEATYQFLDQRLDDLSKVQNTTQQVFGFSMHAVSSEFGYIYLSALSLT</sequence>
<dbReference type="PANTHER" id="PTHR21427:SF19">
    <property type="entry name" value="UBIQUINONE BIOSYNTHESIS PROTEIN COQ9, MITOCHONDRIAL"/>
    <property type="match status" value="1"/>
</dbReference>
<evidence type="ECO:0000256" key="3">
    <source>
        <dbReference type="ARBA" id="ARBA00010766"/>
    </source>
</evidence>
<dbReference type="InterPro" id="IPR012762">
    <property type="entry name" value="Ubiq_biosynth_COQ9"/>
</dbReference>
<reference evidence="10 11" key="1">
    <citation type="submission" date="2011-02" db="EMBL/GenBank/DDBJ databases">
        <title>The Genome Sequence of Sphaeroforma arctica JP610.</title>
        <authorList>
            <consortium name="The Broad Institute Genome Sequencing Platform"/>
            <person name="Russ C."/>
            <person name="Cuomo C."/>
            <person name="Young S.K."/>
            <person name="Zeng Q."/>
            <person name="Gargeya S."/>
            <person name="Alvarado L."/>
            <person name="Berlin A."/>
            <person name="Chapman S.B."/>
            <person name="Chen Z."/>
            <person name="Freedman E."/>
            <person name="Gellesch M."/>
            <person name="Goldberg J."/>
            <person name="Griggs A."/>
            <person name="Gujja S."/>
            <person name="Heilman E."/>
            <person name="Heiman D."/>
            <person name="Howarth C."/>
            <person name="Mehta T."/>
            <person name="Neiman D."/>
            <person name="Pearson M."/>
            <person name="Roberts A."/>
            <person name="Saif S."/>
            <person name="Shea T."/>
            <person name="Shenoy N."/>
            <person name="Sisk P."/>
            <person name="Stolte C."/>
            <person name="Sykes S."/>
            <person name="White J."/>
            <person name="Yandava C."/>
            <person name="Burger G."/>
            <person name="Gray M.W."/>
            <person name="Holland P.W.H."/>
            <person name="King N."/>
            <person name="Lang F.B.F."/>
            <person name="Roger A.J."/>
            <person name="Ruiz-Trillo I."/>
            <person name="Haas B."/>
            <person name="Nusbaum C."/>
            <person name="Birren B."/>
        </authorList>
    </citation>
    <scope>NUCLEOTIDE SEQUENCE [LARGE SCALE GENOMIC DNA]</scope>
    <source>
        <strain evidence="10 11">JP610</strain>
    </source>
</reference>
<comment type="function">
    <text evidence="8">Membrane-associated protein that warps the membrane surface to access and bind aromatic isoprenes with high specificity, including ubiquinone (CoQ) isoprene intermediates and presents them directly to Coq7, therefore facilitating the Coq7-mediated hydroxylase step. Participates in the biosynthesis of coenzyme Q, also named ubiquinone, an essential lipid-soluble electron transporter for aerobic cellular respiration.</text>
</comment>
<dbReference type="InterPro" id="IPR013718">
    <property type="entry name" value="COQ9_C"/>
</dbReference>
<keyword evidence="11" id="KW-1185">Reference proteome</keyword>
<dbReference type="GeneID" id="25912224"/>
<dbReference type="AlphaFoldDB" id="A0A0L0FG57"/>
<keyword evidence="7 8" id="KW-0496">Mitochondrion</keyword>
<dbReference type="eggNOG" id="KOG2969">
    <property type="taxonomic scope" value="Eukaryota"/>
</dbReference>
<proteinExistence type="inferred from homology"/>
<dbReference type="PANTHER" id="PTHR21427">
    <property type="entry name" value="UBIQUINONE BIOSYNTHESIS PROTEIN COQ9, MITOCHONDRIAL"/>
    <property type="match status" value="1"/>
</dbReference>